<evidence type="ECO:0000313" key="7">
    <source>
        <dbReference type="Proteomes" id="UP001528411"/>
    </source>
</evidence>
<dbReference type="Pfam" id="PF22020">
    <property type="entry name" value="RlmL_1st"/>
    <property type="match status" value="1"/>
</dbReference>
<evidence type="ECO:0000259" key="5">
    <source>
        <dbReference type="PROSITE" id="PS51165"/>
    </source>
</evidence>
<dbReference type="RefSeq" id="WP_272179718.1">
    <property type="nucleotide sequence ID" value="NZ_JAQOMS010000002.1"/>
</dbReference>
<evidence type="ECO:0000313" key="6">
    <source>
        <dbReference type="EMBL" id="MDC2887972.1"/>
    </source>
</evidence>
<dbReference type="InterPro" id="IPR002052">
    <property type="entry name" value="DNA_methylase_N6_adenine_CS"/>
</dbReference>
<dbReference type="InterPro" id="IPR029063">
    <property type="entry name" value="SAM-dependent_MTases_sf"/>
</dbReference>
<dbReference type="SMART" id="SM00981">
    <property type="entry name" value="THUMP"/>
    <property type="match status" value="1"/>
</dbReference>
<accession>A0ABT5FAK2</accession>
<evidence type="ECO:0000256" key="2">
    <source>
        <dbReference type="ARBA" id="ARBA00022679"/>
    </source>
</evidence>
<dbReference type="PROSITE" id="PS51165">
    <property type="entry name" value="THUMP"/>
    <property type="match status" value="1"/>
</dbReference>
<gene>
    <name evidence="6" type="ORF">PN838_02940</name>
</gene>
<keyword evidence="7" id="KW-1185">Reference proteome</keyword>
<dbReference type="InterPro" id="IPR004114">
    <property type="entry name" value="THUMP_dom"/>
</dbReference>
<dbReference type="InterPro" id="IPR000241">
    <property type="entry name" value="RlmKL-like_Mtase"/>
</dbReference>
<dbReference type="PANTHER" id="PTHR47313">
    <property type="entry name" value="RIBOSOMAL RNA LARGE SUBUNIT METHYLTRANSFERASE K/L"/>
    <property type="match status" value="1"/>
</dbReference>
<evidence type="ECO:0000256" key="1">
    <source>
        <dbReference type="ARBA" id="ARBA00022603"/>
    </source>
</evidence>
<dbReference type="Proteomes" id="UP001528411">
    <property type="component" value="Unassembled WGS sequence"/>
</dbReference>
<dbReference type="Pfam" id="PF02926">
    <property type="entry name" value="THUMP"/>
    <property type="match status" value="1"/>
</dbReference>
<protein>
    <submittedName>
        <fullName evidence="6">THUMP domain-containing protein</fullName>
    </submittedName>
</protein>
<name>A0ABT5FAK2_9GAMM</name>
<reference evidence="6 7" key="1">
    <citation type="submission" date="2023-01" db="EMBL/GenBank/DDBJ databases">
        <title>Psychrosphaera sp. nov., isolated from marine algae.</title>
        <authorList>
            <person name="Bayburt H."/>
            <person name="Choi B.J."/>
            <person name="Kim J.M."/>
            <person name="Choi D.G."/>
            <person name="Jeon C.O."/>
        </authorList>
    </citation>
    <scope>NUCLEOTIDE SEQUENCE [LARGE SCALE GENOMIC DNA]</scope>
    <source>
        <strain evidence="6 7">G1-22</strain>
    </source>
</reference>
<feature type="domain" description="THUMP" evidence="5">
    <location>
        <begin position="43"/>
        <end position="154"/>
    </location>
</feature>
<proteinExistence type="predicted"/>
<dbReference type="InterPro" id="IPR054170">
    <property type="entry name" value="RlmL_1st"/>
</dbReference>
<keyword evidence="4" id="KW-0694">RNA-binding</keyword>
<dbReference type="PROSITE" id="PS00092">
    <property type="entry name" value="N6_MTASE"/>
    <property type="match status" value="1"/>
</dbReference>
<dbReference type="PANTHER" id="PTHR47313:SF1">
    <property type="entry name" value="RIBOSOMAL RNA LARGE SUBUNIT METHYLTRANSFERASE K_L"/>
    <property type="match status" value="1"/>
</dbReference>
<dbReference type="SUPFAM" id="SSF53335">
    <property type="entry name" value="S-adenosyl-L-methionine-dependent methyltransferases"/>
    <property type="match status" value="1"/>
</dbReference>
<sequence length="390" mass="43417">MPNFIALTSAGIELLLAEELVELGATDVAPKVQSVHFSCSFETAQKICLWTRLATRILRHVVQVSGSSKEKIYDGVLGFDWHPFFTKTKVFAVEFVGTDKSIRNSQFGGQIVKDAIVDNIREETGKRPDVDKQSPDLIIQARLFKGQCNVYVDFSGPSLHQRGYRKAQGAAPLKEHLAAGIIRRSGWDGKSSFVDLFCGSGTLLIEAAMINKNRASGLTRRQFSFVKHPEFLVHKYEAIRDEAIAQEKPISADIIGFEIVGYVLDIARENIAMAGLEGDIKLAQQDAVKATVGKDVTPGWIVSNPPYGERIGDSITLLTLFKKLGFNLKSNYVNWNMSLLCTENTLLKLLKLQKDKEYKFKNGAIDILLVKYQLTEQQCEMGNVTSNGYF</sequence>
<dbReference type="Gene3D" id="3.30.2130.30">
    <property type="match status" value="1"/>
</dbReference>
<dbReference type="Pfam" id="PF01170">
    <property type="entry name" value="UPF0020"/>
    <property type="match status" value="1"/>
</dbReference>
<keyword evidence="1" id="KW-0489">Methyltransferase</keyword>
<keyword evidence="2" id="KW-0808">Transferase</keyword>
<evidence type="ECO:0000256" key="3">
    <source>
        <dbReference type="ARBA" id="ARBA00022691"/>
    </source>
</evidence>
<dbReference type="EMBL" id="JAQOMS010000002">
    <property type="protein sequence ID" value="MDC2887972.1"/>
    <property type="molecule type" value="Genomic_DNA"/>
</dbReference>
<dbReference type="CDD" id="cd11715">
    <property type="entry name" value="THUMP_AdoMetMT"/>
    <property type="match status" value="1"/>
</dbReference>
<evidence type="ECO:0000256" key="4">
    <source>
        <dbReference type="PROSITE-ProRule" id="PRU00529"/>
    </source>
</evidence>
<dbReference type="Gene3D" id="3.40.50.150">
    <property type="entry name" value="Vaccinia Virus protein VP39"/>
    <property type="match status" value="1"/>
</dbReference>
<organism evidence="6 7">
    <name type="scientific">Psychrosphaera algicola</name>
    <dbReference type="NCBI Taxonomy" id="3023714"/>
    <lineage>
        <taxon>Bacteria</taxon>
        <taxon>Pseudomonadati</taxon>
        <taxon>Pseudomonadota</taxon>
        <taxon>Gammaproteobacteria</taxon>
        <taxon>Alteromonadales</taxon>
        <taxon>Pseudoalteromonadaceae</taxon>
        <taxon>Psychrosphaera</taxon>
    </lineage>
</organism>
<comment type="caution">
    <text evidence="6">The sequence shown here is derived from an EMBL/GenBank/DDBJ whole genome shotgun (WGS) entry which is preliminary data.</text>
</comment>
<keyword evidence="3" id="KW-0949">S-adenosyl-L-methionine</keyword>